<feature type="region of interest" description="Disordered" evidence="1">
    <location>
        <begin position="162"/>
        <end position="203"/>
    </location>
</feature>
<feature type="transmembrane region" description="Helical" evidence="2">
    <location>
        <begin position="67"/>
        <end position="86"/>
    </location>
</feature>
<dbReference type="RefSeq" id="XP_002292277.1">
    <property type="nucleotide sequence ID" value="XM_002292241.1"/>
</dbReference>
<name>B8C8A4_THAPS</name>
<reference evidence="3 4" key="2">
    <citation type="journal article" date="2008" name="Nature">
        <title>The Phaeodactylum genome reveals the evolutionary history of diatom genomes.</title>
        <authorList>
            <person name="Bowler C."/>
            <person name="Allen A.E."/>
            <person name="Badger J.H."/>
            <person name="Grimwood J."/>
            <person name="Jabbari K."/>
            <person name="Kuo A."/>
            <person name="Maheswari U."/>
            <person name="Martens C."/>
            <person name="Maumus F."/>
            <person name="Otillar R.P."/>
            <person name="Rayko E."/>
            <person name="Salamov A."/>
            <person name="Vandepoele K."/>
            <person name="Beszteri B."/>
            <person name="Gruber A."/>
            <person name="Heijde M."/>
            <person name="Katinka M."/>
            <person name="Mock T."/>
            <person name="Valentin K."/>
            <person name="Verret F."/>
            <person name="Berges J.A."/>
            <person name="Brownlee C."/>
            <person name="Cadoret J.P."/>
            <person name="Chiovitti A."/>
            <person name="Choi C.J."/>
            <person name="Coesel S."/>
            <person name="De Martino A."/>
            <person name="Detter J.C."/>
            <person name="Durkin C."/>
            <person name="Falciatore A."/>
            <person name="Fournet J."/>
            <person name="Haruta M."/>
            <person name="Huysman M.J."/>
            <person name="Jenkins B.D."/>
            <person name="Jiroutova K."/>
            <person name="Jorgensen R.E."/>
            <person name="Joubert Y."/>
            <person name="Kaplan A."/>
            <person name="Kroger N."/>
            <person name="Kroth P.G."/>
            <person name="La Roche J."/>
            <person name="Lindquist E."/>
            <person name="Lommer M."/>
            <person name="Martin-Jezequel V."/>
            <person name="Lopez P.J."/>
            <person name="Lucas S."/>
            <person name="Mangogna M."/>
            <person name="McGinnis K."/>
            <person name="Medlin L.K."/>
            <person name="Montsant A."/>
            <person name="Oudot-Le Secq M.P."/>
            <person name="Napoli C."/>
            <person name="Obornik M."/>
            <person name="Parker M.S."/>
            <person name="Petit J.L."/>
            <person name="Porcel B.M."/>
            <person name="Poulsen N."/>
            <person name="Robison M."/>
            <person name="Rychlewski L."/>
            <person name="Rynearson T.A."/>
            <person name="Schmutz J."/>
            <person name="Shapiro H."/>
            <person name="Siaut M."/>
            <person name="Stanley M."/>
            <person name="Sussman M.R."/>
            <person name="Taylor A.R."/>
            <person name="Vardi A."/>
            <person name="von Dassow P."/>
            <person name="Vyverman W."/>
            <person name="Willis A."/>
            <person name="Wyrwicz L.S."/>
            <person name="Rokhsar D.S."/>
            <person name="Weissenbach J."/>
            <person name="Armbrust E.V."/>
            <person name="Green B.R."/>
            <person name="Van de Peer Y."/>
            <person name="Grigoriev I.V."/>
        </authorList>
    </citation>
    <scope>NUCLEOTIDE SEQUENCE [LARGE SCALE GENOMIC DNA]</scope>
    <source>
        <strain evidence="3 4">CCMP1335</strain>
    </source>
</reference>
<gene>
    <name evidence="3" type="ORF">THAPSDRAFT_24002</name>
</gene>
<keyword evidence="2" id="KW-0812">Transmembrane</keyword>
<proteinExistence type="predicted"/>
<dbReference type="AlphaFoldDB" id="B8C8A4"/>
<evidence type="ECO:0000313" key="4">
    <source>
        <dbReference type="Proteomes" id="UP000001449"/>
    </source>
</evidence>
<dbReference type="KEGG" id="tps:THAPSDRAFT_24002"/>
<accession>B8C8A4</accession>
<dbReference type="GeneID" id="7448070"/>
<dbReference type="PaxDb" id="35128-Thaps24002"/>
<feature type="compositionally biased region" description="Polar residues" evidence="1">
    <location>
        <begin position="256"/>
        <end position="266"/>
    </location>
</feature>
<dbReference type="EMBL" id="CM000645">
    <property type="protein sequence ID" value="EED90252.1"/>
    <property type="molecule type" value="Genomic_DNA"/>
</dbReference>
<organism evidence="3 4">
    <name type="scientific">Thalassiosira pseudonana</name>
    <name type="common">Marine diatom</name>
    <name type="synonym">Cyclotella nana</name>
    <dbReference type="NCBI Taxonomy" id="35128"/>
    <lineage>
        <taxon>Eukaryota</taxon>
        <taxon>Sar</taxon>
        <taxon>Stramenopiles</taxon>
        <taxon>Ochrophyta</taxon>
        <taxon>Bacillariophyta</taxon>
        <taxon>Coscinodiscophyceae</taxon>
        <taxon>Thalassiosirophycidae</taxon>
        <taxon>Thalassiosirales</taxon>
        <taxon>Thalassiosiraceae</taxon>
        <taxon>Thalassiosira</taxon>
    </lineage>
</organism>
<evidence type="ECO:0000256" key="1">
    <source>
        <dbReference type="SAM" id="MobiDB-lite"/>
    </source>
</evidence>
<sequence>MDGKKSGYTPGRGQIQIWKAAFVTLEGRKDVYAEFATSIEVNGFCPKLLAVRPVRHARNVSASLFRLHIYFLATVLGLSLPYRIWFSKHCDEIRVTVVKETSDSTTAHTQEEEEAINEAKSSSWLKSKLGWGASSTSAATERQRAQELFRKNMQSFSLYEEEPLPLDGNTGKQLEPSSSLLPVSNNSLTDDRQDVSFPASENDDVQIKSVDNLKYEDENKTTVFDSKTTTLTINDNFSSVVKKITPMPDSKLLSITADSSDLTSESIPPPPPLPPP</sequence>
<keyword evidence="2" id="KW-1133">Transmembrane helix</keyword>
<dbReference type="HOGENOM" id="CLU_1010032_0_0_1"/>
<dbReference type="Proteomes" id="UP000001449">
    <property type="component" value="Chromosome 9"/>
</dbReference>
<evidence type="ECO:0000313" key="3">
    <source>
        <dbReference type="EMBL" id="EED90252.1"/>
    </source>
</evidence>
<feature type="region of interest" description="Disordered" evidence="1">
    <location>
        <begin position="255"/>
        <end position="276"/>
    </location>
</feature>
<feature type="compositionally biased region" description="Pro residues" evidence="1">
    <location>
        <begin position="267"/>
        <end position="276"/>
    </location>
</feature>
<keyword evidence="2" id="KW-0472">Membrane</keyword>
<dbReference type="InParanoid" id="B8C8A4"/>
<reference evidence="3 4" key="1">
    <citation type="journal article" date="2004" name="Science">
        <title>The genome of the diatom Thalassiosira pseudonana: ecology, evolution, and metabolism.</title>
        <authorList>
            <person name="Armbrust E.V."/>
            <person name="Berges J.A."/>
            <person name="Bowler C."/>
            <person name="Green B.R."/>
            <person name="Martinez D."/>
            <person name="Putnam N.H."/>
            <person name="Zhou S."/>
            <person name="Allen A.E."/>
            <person name="Apt K.E."/>
            <person name="Bechner M."/>
            <person name="Brzezinski M.A."/>
            <person name="Chaal B.K."/>
            <person name="Chiovitti A."/>
            <person name="Davis A.K."/>
            <person name="Demarest M.S."/>
            <person name="Detter J.C."/>
            <person name="Glavina T."/>
            <person name="Goodstein D."/>
            <person name="Hadi M.Z."/>
            <person name="Hellsten U."/>
            <person name="Hildebrand M."/>
            <person name="Jenkins B.D."/>
            <person name="Jurka J."/>
            <person name="Kapitonov V.V."/>
            <person name="Kroger N."/>
            <person name="Lau W.W."/>
            <person name="Lane T.W."/>
            <person name="Larimer F.W."/>
            <person name="Lippmeier J.C."/>
            <person name="Lucas S."/>
            <person name="Medina M."/>
            <person name="Montsant A."/>
            <person name="Obornik M."/>
            <person name="Parker M.S."/>
            <person name="Palenik B."/>
            <person name="Pazour G.J."/>
            <person name="Richardson P.M."/>
            <person name="Rynearson T.A."/>
            <person name="Saito M.A."/>
            <person name="Schwartz D.C."/>
            <person name="Thamatrakoln K."/>
            <person name="Valentin K."/>
            <person name="Vardi A."/>
            <person name="Wilkerson F.P."/>
            <person name="Rokhsar D.S."/>
        </authorList>
    </citation>
    <scope>NUCLEOTIDE SEQUENCE [LARGE SCALE GENOMIC DNA]</scope>
    <source>
        <strain evidence="3 4">CCMP1335</strain>
    </source>
</reference>
<evidence type="ECO:0000256" key="2">
    <source>
        <dbReference type="SAM" id="Phobius"/>
    </source>
</evidence>
<keyword evidence="4" id="KW-1185">Reference proteome</keyword>
<protein>
    <submittedName>
        <fullName evidence="3">Uncharacterized protein</fullName>
    </submittedName>
</protein>
<feature type="compositionally biased region" description="Low complexity" evidence="1">
    <location>
        <begin position="174"/>
        <end position="188"/>
    </location>
</feature>